<protein>
    <recommendedName>
        <fullName evidence="2">DUF2490 domain-containing protein</fullName>
    </recommendedName>
</protein>
<dbReference type="AlphaFoldDB" id="A0A382M1S5"/>
<reference evidence="1" key="1">
    <citation type="submission" date="2018-05" db="EMBL/GenBank/DDBJ databases">
        <authorList>
            <person name="Lanie J.A."/>
            <person name="Ng W.-L."/>
            <person name="Kazmierczak K.M."/>
            <person name="Andrzejewski T.M."/>
            <person name="Davidsen T.M."/>
            <person name="Wayne K.J."/>
            <person name="Tettelin H."/>
            <person name="Glass J.I."/>
            <person name="Rusch D."/>
            <person name="Podicherti R."/>
            <person name="Tsui H.-C.T."/>
            <person name="Winkler M.E."/>
        </authorList>
    </citation>
    <scope>NUCLEOTIDE SEQUENCE</scope>
</reference>
<sequence length="212" mass="26004">MRTILSKLIILLILPFAVYPQENDFQVWTCFSARKKIIKKTTLTVKEGLRFRENATLISKQFTEARIRYKYNKHWFPALGYRYSLDWDNNQKLEKKNRFYADISYKNKFKRFNFSVRSRILKQGNSYDYENVFRQRFSIFYNIRKTKLEPFSAIEYFYTPENKFDKLRYTIAISYPIIKDLDMEIAYRIQEEFNTNNPDTFYIFEGKINYYF</sequence>
<dbReference type="InterPro" id="IPR019619">
    <property type="entry name" value="DUF2490"/>
</dbReference>
<evidence type="ECO:0000313" key="1">
    <source>
        <dbReference type="EMBL" id="SVC41111.1"/>
    </source>
</evidence>
<organism evidence="1">
    <name type="scientific">marine metagenome</name>
    <dbReference type="NCBI Taxonomy" id="408172"/>
    <lineage>
        <taxon>unclassified sequences</taxon>
        <taxon>metagenomes</taxon>
        <taxon>ecological metagenomes</taxon>
    </lineage>
</organism>
<dbReference type="Pfam" id="PF10677">
    <property type="entry name" value="DUF2490"/>
    <property type="match status" value="1"/>
</dbReference>
<dbReference type="EMBL" id="UINC01089760">
    <property type="protein sequence ID" value="SVC41111.1"/>
    <property type="molecule type" value="Genomic_DNA"/>
</dbReference>
<evidence type="ECO:0008006" key="2">
    <source>
        <dbReference type="Google" id="ProtNLM"/>
    </source>
</evidence>
<accession>A0A382M1S5</accession>
<gene>
    <name evidence="1" type="ORF">METZ01_LOCUS293965</name>
</gene>
<proteinExistence type="predicted"/>
<name>A0A382M1S5_9ZZZZ</name>